<evidence type="ECO:0000313" key="11">
    <source>
        <dbReference type="Proteomes" id="UP000234275"/>
    </source>
</evidence>
<keyword evidence="2" id="KW-0238">DNA-binding</keyword>
<dbReference type="GO" id="GO:0006751">
    <property type="term" value="P:glutathione catabolic process"/>
    <property type="evidence" value="ECO:0007669"/>
    <property type="project" value="UniProtKB-UniRule"/>
</dbReference>
<evidence type="ECO:0000256" key="1">
    <source>
        <dbReference type="ARBA" id="ARBA00023015"/>
    </source>
</evidence>
<keyword evidence="7" id="KW-0378">Hydrolase</keyword>
<dbReference type="Gene3D" id="3.60.20.40">
    <property type="match status" value="1"/>
</dbReference>
<dbReference type="SUPFAM" id="SSF56235">
    <property type="entry name" value="N-terminal nucleophile aminohydrolases (Ntn hydrolases)"/>
    <property type="match status" value="1"/>
</dbReference>
<protein>
    <recommendedName>
        <fullName evidence="7">Glutathione hydrolase</fullName>
        <ecNumber evidence="7">2.3.2.2</ecNumber>
        <ecNumber evidence="7">3.4.19.13</ecNumber>
    </recommendedName>
    <alternativeName>
        <fullName evidence="7">Gamma-glutamyltransferase</fullName>
    </alternativeName>
</protein>
<organism evidence="10 11">
    <name type="scientific">Aspergillus steynii IBT 23096</name>
    <dbReference type="NCBI Taxonomy" id="1392250"/>
    <lineage>
        <taxon>Eukaryota</taxon>
        <taxon>Fungi</taxon>
        <taxon>Dikarya</taxon>
        <taxon>Ascomycota</taxon>
        <taxon>Pezizomycotina</taxon>
        <taxon>Eurotiomycetes</taxon>
        <taxon>Eurotiomycetidae</taxon>
        <taxon>Eurotiales</taxon>
        <taxon>Aspergillaceae</taxon>
        <taxon>Aspergillus</taxon>
        <taxon>Aspergillus subgen. Circumdati</taxon>
    </lineage>
</organism>
<name>A0A2I2GMW9_9EURO</name>
<dbReference type="GO" id="GO:0000981">
    <property type="term" value="F:DNA-binding transcription factor activity, RNA polymerase II-specific"/>
    <property type="evidence" value="ECO:0007669"/>
    <property type="project" value="InterPro"/>
</dbReference>
<comment type="pathway">
    <text evidence="7">Mycotoxin biosynthesis.</text>
</comment>
<dbReference type="Gene3D" id="4.10.240.10">
    <property type="entry name" value="Zn(2)-C6 fungal-type DNA-binding domain"/>
    <property type="match status" value="1"/>
</dbReference>
<dbReference type="InterPro" id="IPR001138">
    <property type="entry name" value="Zn2Cys6_DnaBD"/>
</dbReference>
<comment type="caution">
    <text evidence="10">The sequence shown here is derived from an EMBL/GenBank/DDBJ whole genome shotgun (WGS) entry which is preliminary data.</text>
</comment>
<dbReference type="InterPro" id="IPR043138">
    <property type="entry name" value="GGT_lsub"/>
</dbReference>
<dbReference type="InterPro" id="IPR000101">
    <property type="entry name" value="GGT_peptidase"/>
</dbReference>
<comment type="catalytic activity">
    <reaction evidence="7">
        <text>glutathione + H2O = L-cysteinylglycine + L-glutamate</text>
        <dbReference type="Rhea" id="RHEA:28807"/>
        <dbReference type="ChEBI" id="CHEBI:15377"/>
        <dbReference type="ChEBI" id="CHEBI:29985"/>
        <dbReference type="ChEBI" id="CHEBI:57925"/>
        <dbReference type="ChEBI" id="CHEBI:61694"/>
        <dbReference type="EC" id="3.4.19.13"/>
    </reaction>
</comment>
<feature type="binding site" evidence="6">
    <location>
        <begin position="770"/>
        <end position="771"/>
    </location>
    <ligand>
        <name>L-glutamate</name>
        <dbReference type="ChEBI" id="CHEBI:29985"/>
    </ligand>
</feature>
<keyword evidence="4" id="KW-0539">Nucleus</keyword>
<dbReference type="AlphaFoldDB" id="A0A2I2GMW9"/>
<dbReference type="InterPro" id="IPR043137">
    <property type="entry name" value="GGT_ssub_C"/>
</dbReference>
<comment type="catalytic activity">
    <reaction evidence="7">
        <text>an S-substituted glutathione + H2O = an S-substituted L-cysteinylglycine + L-glutamate</text>
        <dbReference type="Rhea" id="RHEA:59468"/>
        <dbReference type="ChEBI" id="CHEBI:15377"/>
        <dbReference type="ChEBI" id="CHEBI:29985"/>
        <dbReference type="ChEBI" id="CHEBI:90779"/>
        <dbReference type="ChEBI" id="CHEBI:143103"/>
        <dbReference type="EC" id="3.4.19.13"/>
    </reaction>
</comment>
<dbReference type="OrthoDB" id="1081007at2759"/>
<gene>
    <name evidence="10" type="ORF">P170DRAFT_442330</name>
</gene>
<evidence type="ECO:0000256" key="3">
    <source>
        <dbReference type="ARBA" id="ARBA00023163"/>
    </source>
</evidence>
<dbReference type="NCBIfam" id="TIGR00066">
    <property type="entry name" value="g_glut_trans"/>
    <property type="match status" value="1"/>
</dbReference>
<dbReference type="Pfam" id="PF01019">
    <property type="entry name" value="G_glu_transpept"/>
    <property type="match status" value="1"/>
</dbReference>
<dbReference type="PROSITE" id="PS50048">
    <property type="entry name" value="ZN2_CY6_FUNGAL_2"/>
    <property type="match status" value="1"/>
</dbReference>
<dbReference type="GO" id="GO:0103068">
    <property type="term" value="F:leukotriene C4 gamma-glutamyl transferase activity"/>
    <property type="evidence" value="ECO:0007669"/>
    <property type="project" value="UniProtKB-EC"/>
</dbReference>
<evidence type="ECO:0000256" key="2">
    <source>
        <dbReference type="ARBA" id="ARBA00023125"/>
    </source>
</evidence>
<evidence type="ECO:0000259" key="9">
    <source>
        <dbReference type="PROSITE" id="PS50048"/>
    </source>
</evidence>
<dbReference type="VEuPathDB" id="FungiDB:P170DRAFT_442330"/>
<keyword evidence="1" id="KW-0805">Transcription regulation</keyword>
<keyword evidence="11" id="KW-1185">Reference proteome</keyword>
<comment type="function">
    <text evidence="7">Gamma-glutamyltransferase.</text>
</comment>
<dbReference type="Pfam" id="PF00172">
    <property type="entry name" value="Zn_clus"/>
    <property type="match status" value="1"/>
</dbReference>
<feature type="binding site" evidence="6">
    <location>
        <position position="742"/>
    </location>
    <ligand>
        <name>L-glutamate</name>
        <dbReference type="ChEBI" id="CHEBI:29985"/>
    </ligand>
</feature>
<feature type="active site" description="Nucleophile" evidence="5">
    <location>
        <position position="700"/>
    </location>
</feature>
<accession>A0A2I2GMW9</accession>
<dbReference type="Proteomes" id="UP000234275">
    <property type="component" value="Unassembled WGS sequence"/>
</dbReference>
<dbReference type="EC" id="3.4.19.13" evidence="7"/>
<dbReference type="GeneID" id="36558157"/>
<evidence type="ECO:0000256" key="5">
    <source>
        <dbReference type="PIRSR" id="PIRSR600101-1"/>
    </source>
</evidence>
<feature type="domain" description="Zn(2)-C6 fungal-type" evidence="9">
    <location>
        <begin position="13"/>
        <end position="43"/>
    </location>
</feature>
<evidence type="ECO:0000256" key="7">
    <source>
        <dbReference type="RuleBase" id="RU368068"/>
    </source>
</evidence>
<evidence type="ECO:0000313" key="10">
    <source>
        <dbReference type="EMBL" id="PLB54200.1"/>
    </source>
</evidence>
<dbReference type="STRING" id="1392250.A0A2I2GMW9"/>
<feature type="binding site" evidence="6">
    <location>
        <position position="424"/>
    </location>
    <ligand>
        <name>L-glutamate</name>
        <dbReference type="ChEBI" id="CHEBI:29985"/>
    </ligand>
</feature>
<proteinExistence type="predicted"/>
<feature type="compositionally biased region" description="Polar residues" evidence="8">
    <location>
        <begin position="62"/>
        <end position="71"/>
    </location>
</feature>
<dbReference type="GO" id="GO:0008270">
    <property type="term" value="F:zinc ion binding"/>
    <property type="evidence" value="ECO:0007669"/>
    <property type="project" value="InterPro"/>
</dbReference>
<dbReference type="GO" id="GO:0036374">
    <property type="term" value="F:glutathione hydrolase activity"/>
    <property type="evidence" value="ECO:0007669"/>
    <property type="project" value="UniProtKB-UniRule"/>
</dbReference>
<dbReference type="EMBL" id="MSFO01000001">
    <property type="protein sequence ID" value="PLB54200.1"/>
    <property type="molecule type" value="Genomic_DNA"/>
</dbReference>
<sequence>MPSRRSHTKSRKGCLHCKRRHVKCDEGTPKCSLCRKRKLQCIYPPPSADADGQYPPTPQDGVETTSNSNESPLPMRMVEMRLFHHYLTESYITMCQGNLDANHFQSIVPRMAMSHPYLLDSLLAFSALHLASLEVDEKRQWLETALMYQNRACSALGQVLAGFSLESCGPAFVSSIFIMLCATAYPCISQDSHTIDPLAHILETRQLIAGCSFLFQQLGQAENLGEMKGWLQYTEPDKPEPANEQEEKPGSELVRLRGELLGSLDQLRGNIDQIEEPRKAAYLHTWEFLQAAVKQWPFGGPNGGILAFPINIGESYIELLKDGEWMARIFALGSPLELASRRDRQGGHGFHDLEEGKRGAVASESAICSRQGTKMLELGGNAADAMVATTFCVGVIGMYHSGIAGGGFLLVKSPNGTFEFVDFRETAPAAAFEDMFNNTSDASTRGGLASGVPGELRGLEYLHNKYGVLPWATVVRPAIKIARNGFPVTEDLVRYMESAVGDGEDFLSKDPTWAIDFAPNGTRLGLGDIITRKRYANTLETIANEGVDAFYSGPIAEKMIQAVQAANGTMTLDDLRNYTVLIRDVAQIDYRGYKITSTTAPSSGIVAMNILKVLGTYDQFFTAQNVNLSTHRLDEAMRFGYGLRANLGDPLFLDGLDQYQKDMLKQSTIDEIRHKLSDLRTQNVSVYDPEGYESLETPGTSHIATADHTGLAISEITTINLLFGSKVMVPETGVIMNNEMDDFSVPGSSNSFGYIPSEANFIRPGKRPLSSITPAIVTRPNGTVFFIAGSAGGSRIITATVQNIIHAVDEGLSAAEALAKPRLHDQLVPNQSSFEYAYDNATVAFMKARGHNVTWVAPGGSTAQAIRVLPNGTFDAAGEPRQLNSGGFAV</sequence>
<dbReference type="GO" id="GO:0009893">
    <property type="term" value="P:positive regulation of metabolic process"/>
    <property type="evidence" value="ECO:0007669"/>
    <property type="project" value="UniProtKB-ARBA"/>
</dbReference>
<feature type="binding site" evidence="6">
    <location>
        <position position="793"/>
    </location>
    <ligand>
        <name>L-glutamate</name>
        <dbReference type="ChEBI" id="CHEBI:29985"/>
    </ligand>
</feature>
<keyword evidence="7" id="KW-0808">Transferase</keyword>
<dbReference type="GO" id="GO:0005886">
    <property type="term" value="C:plasma membrane"/>
    <property type="evidence" value="ECO:0007669"/>
    <property type="project" value="TreeGrafter"/>
</dbReference>
<comment type="catalytic activity">
    <reaction evidence="7">
        <text>an N-terminal (5-L-glutamyl)-[peptide] + an alpha-amino acid = 5-L-glutamyl amino acid + an N-terminal L-alpha-aminoacyl-[peptide]</text>
        <dbReference type="Rhea" id="RHEA:23904"/>
        <dbReference type="Rhea" id="RHEA-COMP:9780"/>
        <dbReference type="Rhea" id="RHEA-COMP:9795"/>
        <dbReference type="ChEBI" id="CHEBI:77644"/>
        <dbReference type="ChEBI" id="CHEBI:78597"/>
        <dbReference type="ChEBI" id="CHEBI:78599"/>
        <dbReference type="ChEBI" id="CHEBI:78608"/>
        <dbReference type="EC" id="2.3.2.2"/>
    </reaction>
</comment>
<dbReference type="PANTHER" id="PTHR11686:SF62">
    <property type="entry name" value="GLUTATHIONE HYDROLASE"/>
    <property type="match status" value="1"/>
</dbReference>
<dbReference type="SUPFAM" id="SSF57701">
    <property type="entry name" value="Zn2/Cys6 DNA-binding domain"/>
    <property type="match status" value="1"/>
</dbReference>
<dbReference type="InterPro" id="IPR029055">
    <property type="entry name" value="Ntn_hydrolases_N"/>
</dbReference>
<reference evidence="10 11" key="1">
    <citation type="submission" date="2016-12" db="EMBL/GenBank/DDBJ databases">
        <title>The genomes of Aspergillus section Nigri reveals drivers in fungal speciation.</title>
        <authorList>
            <consortium name="DOE Joint Genome Institute"/>
            <person name="Vesth T.C."/>
            <person name="Nybo J."/>
            <person name="Theobald S."/>
            <person name="Brandl J."/>
            <person name="Frisvad J.C."/>
            <person name="Nielsen K.F."/>
            <person name="Lyhne E.K."/>
            <person name="Kogle M.E."/>
            <person name="Kuo A."/>
            <person name="Riley R."/>
            <person name="Clum A."/>
            <person name="Nolan M."/>
            <person name="Lipzen A."/>
            <person name="Salamov A."/>
            <person name="Henrissat B."/>
            <person name="Wiebenga A."/>
            <person name="De Vries R.P."/>
            <person name="Grigoriev I.V."/>
            <person name="Mortensen U.H."/>
            <person name="Andersen M.R."/>
            <person name="Baker S.E."/>
        </authorList>
    </citation>
    <scope>NUCLEOTIDE SEQUENCE [LARGE SCALE GENOMIC DNA]</scope>
    <source>
        <strain evidence="10 11">IBT 23096</strain>
    </source>
</reference>
<feature type="binding site" evidence="6">
    <location>
        <begin position="718"/>
        <end position="720"/>
    </location>
    <ligand>
        <name>L-glutamate</name>
        <dbReference type="ChEBI" id="CHEBI:29985"/>
    </ligand>
</feature>
<evidence type="ECO:0000256" key="4">
    <source>
        <dbReference type="ARBA" id="ARBA00023242"/>
    </source>
</evidence>
<dbReference type="PANTHER" id="PTHR11686">
    <property type="entry name" value="GAMMA GLUTAMYL TRANSPEPTIDASE"/>
    <property type="match status" value="1"/>
</dbReference>
<dbReference type="PROSITE" id="PS00463">
    <property type="entry name" value="ZN2_CY6_FUNGAL_1"/>
    <property type="match status" value="1"/>
</dbReference>
<dbReference type="CDD" id="cd00067">
    <property type="entry name" value="GAL4"/>
    <property type="match status" value="1"/>
</dbReference>
<dbReference type="InterPro" id="IPR036864">
    <property type="entry name" value="Zn2-C6_fun-type_DNA-bd_sf"/>
</dbReference>
<dbReference type="RefSeq" id="XP_024709502.1">
    <property type="nucleotide sequence ID" value="XM_024850458.1"/>
</dbReference>
<dbReference type="SMART" id="SM00066">
    <property type="entry name" value="GAL4"/>
    <property type="match status" value="1"/>
</dbReference>
<dbReference type="PRINTS" id="PR01210">
    <property type="entry name" value="GGTRANSPTASE"/>
</dbReference>
<keyword evidence="3" id="KW-0804">Transcription</keyword>
<evidence type="ECO:0000256" key="6">
    <source>
        <dbReference type="PIRSR" id="PIRSR600101-2"/>
    </source>
</evidence>
<keyword evidence="7" id="KW-0012">Acyltransferase</keyword>
<dbReference type="EC" id="2.3.2.2" evidence="7"/>
<dbReference type="FunFam" id="1.10.246.130:FF:000006">
    <property type="entry name" value="Gamma-glutamyltranspeptidase"/>
    <property type="match status" value="1"/>
</dbReference>
<dbReference type="Pfam" id="PF11951">
    <property type="entry name" value="Fungal_trans_2"/>
    <property type="match status" value="1"/>
</dbReference>
<dbReference type="GO" id="GO:0003677">
    <property type="term" value="F:DNA binding"/>
    <property type="evidence" value="ECO:0007669"/>
    <property type="project" value="UniProtKB-KW"/>
</dbReference>
<feature type="region of interest" description="Disordered" evidence="8">
    <location>
        <begin position="46"/>
        <end position="72"/>
    </location>
</feature>
<dbReference type="Gene3D" id="1.10.246.130">
    <property type="match status" value="1"/>
</dbReference>
<evidence type="ECO:0000256" key="8">
    <source>
        <dbReference type="SAM" id="MobiDB-lite"/>
    </source>
</evidence>
<dbReference type="FunFam" id="3.60.20.40:FF:000008">
    <property type="entry name" value="Gamma-glutamyltranspeptidase (Eurofung)"/>
    <property type="match status" value="1"/>
</dbReference>
<dbReference type="InterPro" id="IPR021858">
    <property type="entry name" value="Fun_TF"/>
</dbReference>